<evidence type="ECO:0000313" key="3">
    <source>
        <dbReference type="Proteomes" id="UP000276178"/>
    </source>
</evidence>
<gene>
    <name evidence="1" type="ORF">BAG01nite_30240</name>
    <name evidence="2" type="ORF">EB820_06600</name>
</gene>
<dbReference type="Proteomes" id="UP000276178">
    <property type="component" value="Unassembled WGS sequence"/>
</dbReference>
<reference evidence="1 4" key="2">
    <citation type="submission" date="2019-06" db="EMBL/GenBank/DDBJ databases">
        <title>Whole genome shotgun sequence of Brevibacillus agri NBRC 15538.</title>
        <authorList>
            <person name="Hosoyama A."/>
            <person name="Uohara A."/>
            <person name="Ohji S."/>
            <person name="Ichikawa N."/>
        </authorList>
    </citation>
    <scope>NUCLEOTIDE SEQUENCE [LARGE SCALE GENOMIC DNA]</scope>
    <source>
        <strain evidence="1 4">NBRC 15538</strain>
    </source>
</reference>
<evidence type="ECO:0000313" key="2">
    <source>
        <dbReference type="EMBL" id="RNB57795.1"/>
    </source>
</evidence>
<dbReference type="AlphaFoldDB" id="A0A3M8B4P0"/>
<dbReference type="Proteomes" id="UP000317180">
    <property type="component" value="Unassembled WGS sequence"/>
</dbReference>
<protein>
    <submittedName>
        <fullName evidence="2">Uncharacterized protein</fullName>
    </submittedName>
</protein>
<sequence>MFDLERNCVFYNVDDINRIKNSIKINTSLFDKFQIEEDCSDYTKVTYTWIDHIRVRDKIVGREQKTVSFLLLGPSNIICFFLNSESKMVFIIKKLIDISQVSFKKLNLFNIFINGRLDEKKTLFKIINYHVKKPSTTYNENIFWEINNEEIGRSEIRNFYDSNLITNLTLKSNNIYFYLDSQSVVSFNDTDGIKEILDVIVKITGNIN</sequence>
<dbReference type="GeneID" id="82809319"/>
<organism evidence="2 3">
    <name type="scientific">Brevibacillus agri</name>
    <dbReference type="NCBI Taxonomy" id="51101"/>
    <lineage>
        <taxon>Bacteria</taxon>
        <taxon>Bacillati</taxon>
        <taxon>Bacillota</taxon>
        <taxon>Bacilli</taxon>
        <taxon>Bacillales</taxon>
        <taxon>Paenibacillaceae</taxon>
        <taxon>Brevibacillus</taxon>
    </lineage>
</organism>
<comment type="caution">
    <text evidence="2">The sequence shown here is derived from an EMBL/GenBank/DDBJ whole genome shotgun (WGS) entry which is preliminary data.</text>
</comment>
<keyword evidence="4" id="KW-1185">Reference proteome</keyword>
<dbReference type="OrthoDB" id="2679529at2"/>
<proteinExistence type="predicted"/>
<reference evidence="2 3" key="1">
    <citation type="submission" date="2018-10" db="EMBL/GenBank/DDBJ databases">
        <title>Phylogenomics of Brevibacillus.</title>
        <authorList>
            <person name="Dunlap C."/>
        </authorList>
    </citation>
    <scope>NUCLEOTIDE SEQUENCE [LARGE SCALE GENOMIC DNA]</scope>
    <source>
        <strain evidence="2 3">NRRL NRS 1219</strain>
    </source>
</reference>
<dbReference type="EMBL" id="RHHN01000021">
    <property type="protein sequence ID" value="RNB57795.1"/>
    <property type="molecule type" value="Genomic_DNA"/>
</dbReference>
<accession>A0A3M8B4P0</accession>
<dbReference type="RefSeq" id="WP_122952687.1">
    <property type="nucleotide sequence ID" value="NZ_BJOD01000032.1"/>
</dbReference>
<evidence type="ECO:0000313" key="1">
    <source>
        <dbReference type="EMBL" id="GED26922.1"/>
    </source>
</evidence>
<name>A0A3M8B4P0_9BACL</name>
<evidence type="ECO:0000313" key="4">
    <source>
        <dbReference type="Proteomes" id="UP000317180"/>
    </source>
</evidence>
<dbReference type="EMBL" id="BJOD01000032">
    <property type="protein sequence ID" value="GED26922.1"/>
    <property type="molecule type" value="Genomic_DNA"/>
</dbReference>